<reference evidence="1 2" key="1">
    <citation type="submission" date="2018-05" db="EMBL/GenBank/DDBJ databases">
        <title>Spiribacter halobius sp. nov., a moderately halophilic bacterium isolated from marine solar saltern.</title>
        <authorList>
            <person name="Zheng W.-S."/>
            <person name="Lu D.-C."/>
            <person name="Du Z.-J."/>
        </authorList>
    </citation>
    <scope>NUCLEOTIDE SEQUENCE [LARGE SCALE GENOMIC DNA]</scope>
    <source>
        <strain evidence="1 2">E85</strain>
    </source>
</reference>
<keyword evidence="2" id="KW-1185">Reference proteome</keyword>
<dbReference type="Proteomes" id="UP000245474">
    <property type="component" value="Unassembled WGS sequence"/>
</dbReference>
<evidence type="ECO:0000313" key="1">
    <source>
        <dbReference type="EMBL" id="PWG61953.1"/>
    </source>
</evidence>
<dbReference type="AlphaFoldDB" id="A0A2U2MYT6"/>
<dbReference type="EMBL" id="QFFI01000024">
    <property type="protein sequence ID" value="PWG61953.1"/>
    <property type="molecule type" value="Genomic_DNA"/>
</dbReference>
<dbReference type="RefSeq" id="WP_109679431.1">
    <property type="nucleotide sequence ID" value="NZ_CP086615.1"/>
</dbReference>
<dbReference type="OrthoDB" id="9785445at2"/>
<sequence length="197" mass="21613">MTQPTRRGRWQLLAVLVLFVGPTVAAFVLTVSGWRPGGTTNNGELVQPVQRLAMEGWRDRTGEAPDLDGSWILLVPLAGDCNAECEDRLETLGRVRIALDRDVDRVRIATLQPPDSVPPEADGDALVRLTAPAPRVAALIGNAGQPVAVHLLDYRGFHVLRYRRPLDASGLLDDLERLLRLSKEEAERRASESPDNA</sequence>
<protein>
    <recommendedName>
        <fullName evidence="3">Transmembrane cytochrome oxidase associated protein</fullName>
    </recommendedName>
</protein>
<organism evidence="1 2">
    <name type="scientific">Sediminicurvatus halobius</name>
    <dbReference type="NCBI Taxonomy" id="2182432"/>
    <lineage>
        <taxon>Bacteria</taxon>
        <taxon>Pseudomonadati</taxon>
        <taxon>Pseudomonadota</taxon>
        <taxon>Gammaproteobacteria</taxon>
        <taxon>Chromatiales</taxon>
        <taxon>Ectothiorhodospiraceae</taxon>
        <taxon>Sediminicurvatus</taxon>
    </lineage>
</organism>
<evidence type="ECO:0008006" key="3">
    <source>
        <dbReference type="Google" id="ProtNLM"/>
    </source>
</evidence>
<proteinExistence type="predicted"/>
<name>A0A2U2MYT6_9GAMM</name>
<evidence type="ECO:0000313" key="2">
    <source>
        <dbReference type="Proteomes" id="UP000245474"/>
    </source>
</evidence>
<gene>
    <name evidence="1" type="ORF">DEM34_13905</name>
</gene>
<accession>A0A2U2MYT6</accession>
<comment type="caution">
    <text evidence="1">The sequence shown here is derived from an EMBL/GenBank/DDBJ whole genome shotgun (WGS) entry which is preliminary data.</text>
</comment>